<sequence length="207" mass="22174">MHLKTFTTLPVTLLLLSAINSIALQLRRTDIDWEHPHCGRQVNNDPTSNKTCPQNLCFSSHGYCGSTPEHCAAGCQSYFGRCDVGGASTPRKDDEDGSSPTPASENPTTPTTTTSKPSGTPTSLVSRKPSATPKSVTTTTAKGNKIGPTVLPIPKPCESGDMRCTYDLIVSVCTINGTWIEFDCPKGARCKEEYGEPRSDYVGCVSI</sequence>
<dbReference type="PROSITE" id="PS50941">
    <property type="entry name" value="CHIT_BIND_I_2"/>
    <property type="match status" value="1"/>
</dbReference>
<protein>
    <recommendedName>
        <fullName evidence="5">Chitin-binding type-1 domain-containing protein</fullName>
    </recommendedName>
</protein>
<accession>A0AAD5X588</accession>
<keyword evidence="4" id="KW-0732">Signal</keyword>
<feature type="region of interest" description="Disordered" evidence="3">
    <location>
        <begin position="88"/>
        <end position="147"/>
    </location>
</feature>
<evidence type="ECO:0000256" key="3">
    <source>
        <dbReference type="SAM" id="MobiDB-lite"/>
    </source>
</evidence>
<feature type="signal peptide" evidence="4">
    <location>
        <begin position="1"/>
        <end position="23"/>
    </location>
</feature>
<evidence type="ECO:0000259" key="5">
    <source>
        <dbReference type="PROSITE" id="PS50941"/>
    </source>
</evidence>
<feature type="chain" id="PRO_5042202155" description="Chitin-binding type-1 domain-containing protein" evidence="4">
    <location>
        <begin position="24"/>
        <end position="207"/>
    </location>
</feature>
<keyword evidence="2" id="KW-1015">Disulfide bond</keyword>
<dbReference type="SMART" id="SM00270">
    <property type="entry name" value="ChtBD1"/>
    <property type="match status" value="1"/>
</dbReference>
<dbReference type="SUPFAM" id="SSF57016">
    <property type="entry name" value="Plant lectins/antimicrobial peptides"/>
    <property type="match status" value="1"/>
</dbReference>
<name>A0AAD5X588_9FUNG</name>
<gene>
    <name evidence="6" type="ORF">HK097_009538</name>
</gene>
<proteinExistence type="predicted"/>
<dbReference type="Proteomes" id="UP001212841">
    <property type="component" value="Unassembled WGS sequence"/>
</dbReference>
<dbReference type="InterPro" id="IPR036861">
    <property type="entry name" value="Endochitinase-like_sf"/>
</dbReference>
<evidence type="ECO:0000256" key="4">
    <source>
        <dbReference type="SAM" id="SignalP"/>
    </source>
</evidence>
<evidence type="ECO:0000313" key="6">
    <source>
        <dbReference type="EMBL" id="KAJ3055728.1"/>
    </source>
</evidence>
<keyword evidence="7" id="KW-1185">Reference proteome</keyword>
<dbReference type="AlphaFoldDB" id="A0AAD5X588"/>
<dbReference type="Pfam" id="PF00187">
    <property type="entry name" value="Chitin_bind_1"/>
    <property type="match status" value="1"/>
</dbReference>
<comment type="caution">
    <text evidence="6">The sequence shown here is derived from an EMBL/GenBank/DDBJ whole genome shotgun (WGS) entry which is preliminary data.</text>
</comment>
<feature type="compositionally biased region" description="Low complexity" evidence="3">
    <location>
        <begin position="98"/>
        <end position="123"/>
    </location>
</feature>
<evidence type="ECO:0000256" key="2">
    <source>
        <dbReference type="PROSITE-ProRule" id="PRU00261"/>
    </source>
</evidence>
<comment type="caution">
    <text evidence="2">Lacks conserved residue(s) required for the propagation of feature annotation.</text>
</comment>
<dbReference type="InterPro" id="IPR001002">
    <property type="entry name" value="Chitin-bd_1"/>
</dbReference>
<feature type="domain" description="Chitin-binding type-1" evidence="5">
    <location>
        <begin position="35"/>
        <end position="84"/>
    </location>
</feature>
<feature type="compositionally biased region" description="Polar residues" evidence="3">
    <location>
        <begin position="132"/>
        <end position="142"/>
    </location>
</feature>
<reference evidence="6" key="1">
    <citation type="submission" date="2020-05" db="EMBL/GenBank/DDBJ databases">
        <title>Phylogenomic resolution of chytrid fungi.</title>
        <authorList>
            <person name="Stajich J.E."/>
            <person name="Amses K."/>
            <person name="Simmons R."/>
            <person name="Seto K."/>
            <person name="Myers J."/>
            <person name="Bonds A."/>
            <person name="Quandt C.A."/>
            <person name="Barry K."/>
            <person name="Liu P."/>
            <person name="Grigoriev I."/>
            <person name="Longcore J.E."/>
            <person name="James T.Y."/>
        </authorList>
    </citation>
    <scope>NUCLEOTIDE SEQUENCE</scope>
    <source>
        <strain evidence="6">JEL0318</strain>
    </source>
</reference>
<keyword evidence="1 2" id="KW-0147">Chitin-binding</keyword>
<evidence type="ECO:0000313" key="7">
    <source>
        <dbReference type="Proteomes" id="UP001212841"/>
    </source>
</evidence>
<organism evidence="6 7">
    <name type="scientific">Rhizophlyctis rosea</name>
    <dbReference type="NCBI Taxonomy" id="64517"/>
    <lineage>
        <taxon>Eukaryota</taxon>
        <taxon>Fungi</taxon>
        <taxon>Fungi incertae sedis</taxon>
        <taxon>Chytridiomycota</taxon>
        <taxon>Chytridiomycota incertae sedis</taxon>
        <taxon>Chytridiomycetes</taxon>
        <taxon>Rhizophlyctidales</taxon>
        <taxon>Rhizophlyctidaceae</taxon>
        <taxon>Rhizophlyctis</taxon>
    </lineage>
</organism>
<dbReference type="Gene3D" id="3.30.60.10">
    <property type="entry name" value="Endochitinase-like"/>
    <property type="match status" value="1"/>
</dbReference>
<feature type="disulfide bond" evidence="2">
    <location>
        <begin position="57"/>
        <end position="71"/>
    </location>
</feature>
<dbReference type="EMBL" id="JADGJD010000064">
    <property type="protein sequence ID" value="KAJ3055728.1"/>
    <property type="molecule type" value="Genomic_DNA"/>
</dbReference>
<feature type="disulfide bond" evidence="2">
    <location>
        <begin position="52"/>
        <end position="64"/>
    </location>
</feature>
<dbReference type="GO" id="GO:0008061">
    <property type="term" value="F:chitin binding"/>
    <property type="evidence" value="ECO:0007669"/>
    <property type="project" value="UniProtKB-UniRule"/>
</dbReference>
<evidence type="ECO:0000256" key="1">
    <source>
        <dbReference type="ARBA" id="ARBA00022669"/>
    </source>
</evidence>
<dbReference type="CDD" id="cd00035">
    <property type="entry name" value="ChtBD1"/>
    <property type="match status" value="1"/>
</dbReference>